<proteinExistence type="predicted"/>
<sequence>MTARWGNYPKPSPQLNARKLRDRRISGHLQLQQRRSRKDGDHPLDRPGARMRYEDNFREDRSRRRLKQGALTCFVLKVSKPGREVKEVFVLRCVCACMCSAVPLATL</sequence>
<dbReference type="EMBL" id="WKFB01000265">
    <property type="protein sequence ID" value="KAF6729167.1"/>
    <property type="molecule type" value="Genomic_DNA"/>
</dbReference>
<feature type="region of interest" description="Disordered" evidence="1">
    <location>
        <begin position="27"/>
        <end position="56"/>
    </location>
</feature>
<dbReference type="AlphaFoldDB" id="A0A834FF45"/>
<accession>A0A834FF45</accession>
<evidence type="ECO:0000313" key="2">
    <source>
        <dbReference type="EMBL" id="KAF6729167.1"/>
    </source>
</evidence>
<evidence type="ECO:0000313" key="3">
    <source>
        <dbReference type="Proteomes" id="UP000646548"/>
    </source>
</evidence>
<comment type="caution">
    <text evidence="2">The sequence shown here is derived from an EMBL/GenBank/DDBJ whole genome shotgun (WGS) entry which is preliminary data.</text>
</comment>
<feature type="compositionally biased region" description="Basic and acidic residues" evidence="1">
    <location>
        <begin position="38"/>
        <end position="56"/>
    </location>
</feature>
<evidence type="ECO:0000256" key="1">
    <source>
        <dbReference type="SAM" id="MobiDB-lite"/>
    </source>
</evidence>
<reference evidence="2" key="1">
    <citation type="journal article" name="BMC Genomics">
        <title>Long-read sequencing and de novo genome assembly of marine medaka (Oryzias melastigma).</title>
        <authorList>
            <person name="Liang P."/>
            <person name="Saqib H.S.A."/>
            <person name="Ni X."/>
            <person name="Shen Y."/>
        </authorList>
    </citation>
    <scope>NUCLEOTIDE SEQUENCE</scope>
    <source>
        <strain evidence="2">Bigg-433</strain>
    </source>
</reference>
<gene>
    <name evidence="2" type="ORF">FQA47_018390</name>
</gene>
<dbReference type="Proteomes" id="UP000646548">
    <property type="component" value="Unassembled WGS sequence"/>
</dbReference>
<protein>
    <submittedName>
        <fullName evidence="2">Uncharacterized protein</fullName>
    </submittedName>
</protein>
<name>A0A834FF45_ORYME</name>
<organism evidence="2 3">
    <name type="scientific">Oryzias melastigma</name>
    <name type="common">Marine medaka</name>
    <dbReference type="NCBI Taxonomy" id="30732"/>
    <lineage>
        <taxon>Eukaryota</taxon>
        <taxon>Metazoa</taxon>
        <taxon>Chordata</taxon>
        <taxon>Craniata</taxon>
        <taxon>Vertebrata</taxon>
        <taxon>Euteleostomi</taxon>
        <taxon>Actinopterygii</taxon>
        <taxon>Neopterygii</taxon>
        <taxon>Teleostei</taxon>
        <taxon>Neoteleostei</taxon>
        <taxon>Acanthomorphata</taxon>
        <taxon>Ovalentaria</taxon>
        <taxon>Atherinomorphae</taxon>
        <taxon>Beloniformes</taxon>
        <taxon>Adrianichthyidae</taxon>
        <taxon>Oryziinae</taxon>
        <taxon>Oryzias</taxon>
    </lineage>
</organism>